<protein>
    <submittedName>
        <fullName evidence="2">Uncharacterized protein</fullName>
    </submittedName>
</protein>
<feature type="transmembrane region" description="Helical" evidence="1">
    <location>
        <begin position="105"/>
        <end position="128"/>
    </location>
</feature>
<feature type="transmembrane region" description="Helical" evidence="1">
    <location>
        <begin position="193"/>
        <end position="218"/>
    </location>
</feature>
<evidence type="ECO:0000313" key="3">
    <source>
        <dbReference type="Proteomes" id="UP000549971"/>
    </source>
</evidence>
<dbReference type="EMBL" id="JACHMY010000001">
    <property type="protein sequence ID" value="MBB5837185.1"/>
    <property type="molecule type" value="Genomic_DNA"/>
</dbReference>
<dbReference type="AlphaFoldDB" id="A0A7W9J883"/>
<sequence length="273" mass="28868">MTWPRRLLLVGLCVLGAAGLAASCFVLLDLVQLVLTGTVTDRHGRTDWDGVGLRMASAVAGTALLRLATHWHRRAWSRCPSCGGVHDLPVRRVARPPVSAASRRTCLAAAAGCLAFGPYLAVHGLHAAGLAPWLDDLYNDKPILPGPALLVFAVLAVGLVGPAVFLMLGLVRPWGMKFPAWTGPLAGRRVPRYLPLTAVALVAPTLSLYGVGSLVYALVHGYRLLSLGGAGSLAFGGYGWALLVAASSYLRRTRPVCVTDRSEPQPDMGHGRC</sequence>
<keyword evidence="1" id="KW-1133">Transmembrane helix</keyword>
<organism evidence="2 3">
    <name type="scientific">Kribbella italica</name>
    <dbReference type="NCBI Taxonomy" id="1540520"/>
    <lineage>
        <taxon>Bacteria</taxon>
        <taxon>Bacillati</taxon>
        <taxon>Actinomycetota</taxon>
        <taxon>Actinomycetes</taxon>
        <taxon>Propionibacteriales</taxon>
        <taxon>Kribbellaceae</taxon>
        <taxon>Kribbella</taxon>
    </lineage>
</organism>
<comment type="caution">
    <text evidence="2">The sequence shown here is derived from an EMBL/GenBank/DDBJ whole genome shotgun (WGS) entry which is preliminary data.</text>
</comment>
<evidence type="ECO:0000256" key="1">
    <source>
        <dbReference type="SAM" id="Phobius"/>
    </source>
</evidence>
<keyword evidence="1" id="KW-0812">Transmembrane</keyword>
<accession>A0A7W9J883</accession>
<dbReference type="PROSITE" id="PS51257">
    <property type="entry name" value="PROKAR_LIPOPROTEIN"/>
    <property type="match status" value="1"/>
</dbReference>
<reference evidence="2 3" key="1">
    <citation type="submission" date="2020-08" db="EMBL/GenBank/DDBJ databases">
        <title>Sequencing the genomes of 1000 actinobacteria strains.</title>
        <authorList>
            <person name="Klenk H.-P."/>
        </authorList>
    </citation>
    <scope>NUCLEOTIDE SEQUENCE [LARGE SCALE GENOMIC DNA]</scope>
    <source>
        <strain evidence="2 3">DSM 28967</strain>
    </source>
</reference>
<feature type="transmembrane region" description="Helical" evidence="1">
    <location>
        <begin position="51"/>
        <end position="68"/>
    </location>
</feature>
<feature type="transmembrane region" description="Helical" evidence="1">
    <location>
        <begin position="148"/>
        <end position="172"/>
    </location>
</feature>
<keyword evidence="3" id="KW-1185">Reference proteome</keyword>
<feature type="transmembrane region" description="Helical" evidence="1">
    <location>
        <begin position="224"/>
        <end position="245"/>
    </location>
</feature>
<evidence type="ECO:0000313" key="2">
    <source>
        <dbReference type="EMBL" id="MBB5837185.1"/>
    </source>
</evidence>
<dbReference type="Proteomes" id="UP000549971">
    <property type="component" value="Unassembled WGS sequence"/>
</dbReference>
<name>A0A7W9J883_9ACTN</name>
<proteinExistence type="predicted"/>
<gene>
    <name evidence="2" type="ORF">HDA39_003919</name>
</gene>
<keyword evidence="1" id="KW-0472">Membrane</keyword>